<name>A0AAV9XVW0_9CRYT</name>
<evidence type="ECO:0000256" key="5">
    <source>
        <dbReference type="ARBA" id="ARBA00022786"/>
    </source>
</evidence>
<dbReference type="EMBL" id="JAWDEY010000035">
    <property type="protein sequence ID" value="KAK6588027.1"/>
    <property type="molecule type" value="Genomic_DNA"/>
</dbReference>
<sequence>MEREYLPLPKVIVKSMKNDGNCLFRAISFQLYETDEYHEIIRSFCMDVVEINKDSYSNFVSEYLNVESYISEKRKLGVWGDNIEIQAMSELYHIPIYIYHLDCAYGKLNEKCDGPESYELFCKVLPNLKPQIEDKELFEKMNGKSKASNKPIRLLYYQDVHYDSLHYLEDDSGPIISTKIGVLEFFVFGALRKIAFSEKLDTLIKTKEKKERYKRNDFVHKNKFSDYNIDNLTTEFGVSNKLFCRQKKSGAVVSNSILVSGPRYFKHEKEPSSMTHSGTTEKFEINSYSNSNFHIELDLDNALCLQTKITNGSNCSEIVKDVHSVKVRDRIARAVPTGDSENSNTEQGCYSSRSNFSDKTISCTNTANKDKVDSKKAVPGTDNCFVAISNDVSSSNRKNGNSFSKGIKSEVPAESDKSLYRNVVNKNVQFTKQRKKIGCLIFKNSRLSDAFQNMRKKYVAISCQELNYKYSIQNN</sequence>
<reference evidence="8 9" key="1">
    <citation type="submission" date="2023-10" db="EMBL/GenBank/DDBJ databases">
        <title>Comparative genomics analysis reveals potential genetic determinants of host preference in Cryptosporidium xiaoi.</title>
        <authorList>
            <person name="Xiao L."/>
            <person name="Li J."/>
        </authorList>
    </citation>
    <scope>NUCLEOTIDE SEQUENCE [LARGE SCALE GENOMIC DNA]</scope>
    <source>
        <strain evidence="8 9">52996</strain>
    </source>
</reference>
<evidence type="ECO:0000256" key="3">
    <source>
        <dbReference type="ARBA" id="ARBA00012759"/>
    </source>
</evidence>
<evidence type="ECO:0000256" key="1">
    <source>
        <dbReference type="ARBA" id="ARBA00000707"/>
    </source>
</evidence>
<comment type="similarity">
    <text evidence="2">Belongs to the peptidase C85 family.</text>
</comment>
<dbReference type="PANTHER" id="PTHR12419:SF4">
    <property type="entry name" value="OTU DOMAIN-CONTAINING PROTEIN 5"/>
    <property type="match status" value="1"/>
</dbReference>
<dbReference type="AlphaFoldDB" id="A0AAV9XVW0"/>
<proteinExistence type="inferred from homology"/>
<dbReference type="GO" id="GO:0006508">
    <property type="term" value="P:proteolysis"/>
    <property type="evidence" value="ECO:0007669"/>
    <property type="project" value="UniProtKB-KW"/>
</dbReference>
<feature type="domain" description="OTU" evidence="7">
    <location>
        <begin position="11"/>
        <end position="168"/>
    </location>
</feature>
<dbReference type="PANTHER" id="PTHR12419">
    <property type="entry name" value="OTU DOMAIN CONTAINING PROTEIN"/>
    <property type="match status" value="1"/>
</dbReference>
<evidence type="ECO:0000256" key="2">
    <source>
        <dbReference type="ARBA" id="ARBA00010407"/>
    </source>
</evidence>
<dbReference type="Proteomes" id="UP001311799">
    <property type="component" value="Unassembled WGS sequence"/>
</dbReference>
<keyword evidence="4 8" id="KW-0645">Protease</keyword>
<dbReference type="Gene3D" id="3.90.70.80">
    <property type="match status" value="1"/>
</dbReference>
<gene>
    <name evidence="8" type="ORF">RS030_71089</name>
</gene>
<keyword evidence="5" id="KW-0833">Ubl conjugation pathway</keyword>
<dbReference type="InterPro" id="IPR003323">
    <property type="entry name" value="OTU_dom"/>
</dbReference>
<accession>A0AAV9XVW0</accession>
<dbReference type="InterPro" id="IPR050704">
    <property type="entry name" value="Peptidase_C85-like"/>
</dbReference>
<comment type="catalytic activity">
    <reaction evidence="1">
        <text>Thiol-dependent hydrolysis of ester, thioester, amide, peptide and isopeptide bonds formed by the C-terminal Gly of ubiquitin (a 76-residue protein attached to proteins as an intracellular targeting signal).</text>
        <dbReference type="EC" id="3.4.19.12"/>
    </reaction>
</comment>
<dbReference type="GO" id="GO:0016579">
    <property type="term" value="P:protein deubiquitination"/>
    <property type="evidence" value="ECO:0007669"/>
    <property type="project" value="TreeGrafter"/>
</dbReference>
<dbReference type="SUPFAM" id="SSF54001">
    <property type="entry name" value="Cysteine proteinases"/>
    <property type="match status" value="1"/>
</dbReference>
<evidence type="ECO:0000313" key="8">
    <source>
        <dbReference type="EMBL" id="KAK6588027.1"/>
    </source>
</evidence>
<dbReference type="PROSITE" id="PS50802">
    <property type="entry name" value="OTU"/>
    <property type="match status" value="1"/>
</dbReference>
<protein>
    <recommendedName>
        <fullName evidence="3">ubiquitinyl hydrolase 1</fullName>
        <ecNumber evidence="3">3.4.19.12</ecNumber>
    </recommendedName>
</protein>
<evidence type="ECO:0000256" key="4">
    <source>
        <dbReference type="ARBA" id="ARBA00022670"/>
    </source>
</evidence>
<dbReference type="EC" id="3.4.19.12" evidence="3"/>
<organism evidence="8 9">
    <name type="scientific">Cryptosporidium xiaoi</name>
    <dbReference type="NCBI Taxonomy" id="659607"/>
    <lineage>
        <taxon>Eukaryota</taxon>
        <taxon>Sar</taxon>
        <taxon>Alveolata</taxon>
        <taxon>Apicomplexa</taxon>
        <taxon>Conoidasida</taxon>
        <taxon>Coccidia</taxon>
        <taxon>Eucoccidiorida</taxon>
        <taxon>Eimeriorina</taxon>
        <taxon>Cryptosporidiidae</taxon>
        <taxon>Cryptosporidium</taxon>
    </lineage>
</organism>
<keyword evidence="6" id="KW-0378">Hydrolase</keyword>
<dbReference type="GO" id="GO:0061578">
    <property type="term" value="F:K63-linked deubiquitinase activity"/>
    <property type="evidence" value="ECO:0007669"/>
    <property type="project" value="TreeGrafter"/>
</dbReference>
<comment type="caution">
    <text evidence="8">The sequence shown here is derived from an EMBL/GenBank/DDBJ whole genome shotgun (WGS) entry which is preliminary data.</text>
</comment>
<dbReference type="InterPro" id="IPR038765">
    <property type="entry name" value="Papain-like_cys_pep_sf"/>
</dbReference>
<evidence type="ECO:0000256" key="6">
    <source>
        <dbReference type="ARBA" id="ARBA00022801"/>
    </source>
</evidence>
<keyword evidence="9" id="KW-1185">Reference proteome</keyword>
<evidence type="ECO:0000259" key="7">
    <source>
        <dbReference type="PROSITE" id="PS50802"/>
    </source>
</evidence>
<dbReference type="GO" id="GO:0004843">
    <property type="term" value="F:cysteine-type deubiquitinase activity"/>
    <property type="evidence" value="ECO:0007669"/>
    <property type="project" value="UniProtKB-EC"/>
</dbReference>
<dbReference type="Pfam" id="PF02338">
    <property type="entry name" value="OTU"/>
    <property type="match status" value="1"/>
</dbReference>
<evidence type="ECO:0000313" key="9">
    <source>
        <dbReference type="Proteomes" id="UP001311799"/>
    </source>
</evidence>